<evidence type="ECO:0000313" key="2">
    <source>
        <dbReference type="EMBL" id="KAL3287345.1"/>
    </source>
</evidence>
<gene>
    <name evidence="2" type="ORF">HHI36_001819</name>
</gene>
<feature type="compositionally biased region" description="Polar residues" evidence="1">
    <location>
        <begin position="41"/>
        <end position="55"/>
    </location>
</feature>
<keyword evidence="3" id="KW-1185">Reference proteome</keyword>
<feature type="compositionally biased region" description="Acidic residues" evidence="1">
    <location>
        <begin position="157"/>
        <end position="170"/>
    </location>
</feature>
<feature type="region of interest" description="Disordered" evidence="1">
    <location>
        <begin position="29"/>
        <end position="55"/>
    </location>
</feature>
<comment type="caution">
    <text evidence="2">The sequence shown here is derived from an EMBL/GenBank/DDBJ whole genome shotgun (WGS) entry which is preliminary data.</text>
</comment>
<sequence>MQIASAADNPDSIQDQNLLPLLPIDSAGETQKQIEAAESSLKPSTSSCKPYNSSDSSVAIGVTKDTHNTLTGYSDISQPSTSSFPTTNSLAVPVMVIYILSSGNLVRAQDERKSKKRTMTFLLTSSPKMAELKLKRETEAKKRKRRQAVNRSLYMNDDSDEDGLDQDGEEDDCACIYCNDLYSGSKPGEG</sequence>
<name>A0ABD2PA30_9CUCU</name>
<protein>
    <submittedName>
        <fullName evidence="2">Uncharacterized protein</fullName>
    </submittedName>
</protein>
<reference evidence="2 3" key="1">
    <citation type="journal article" date="2021" name="BMC Biol.">
        <title>Horizontally acquired antibacterial genes associated with adaptive radiation of ladybird beetles.</title>
        <authorList>
            <person name="Li H.S."/>
            <person name="Tang X.F."/>
            <person name="Huang Y.H."/>
            <person name="Xu Z.Y."/>
            <person name="Chen M.L."/>
            <person name="Du X.Y."/>
            <person name="Qiu B.Y."/>
            <person name="Chen P.T."/>
            <person name="Zhang W."/>
            <person name="Slipinski A."/>
            <person name="Escalona H.E."/>
            <person name="Waterhouse R.M."/>
            <person name="Zwick A."/>
            <person name="Pang H."/>
        </authorList>
    </citation>
    <scope>NUCLEOTIDE SEQUENCE [LARGE SCALE GENOMIC DNA]</scope>
    <source>
        <strain evidence="2">SYSU2018</strain>
    </source>
</reference>
<feature type="region of interest" description="Disordered" evidence="1">
    <location>
        <begin position="136"/>
        <end position="170"/>
    </location>
</feature>
<feature type="region of interest" description="Disordered" evidence="1">
    <location>
        <begin position="1"/>
        <end position="20"/>
    </location>
</feature>
<proteinExistence type="predicted"/>
<evidence type="ECO:0000256" key="1">
    <source>
        <dbReference type="SAM" id="MobiDB-lite"/>
    </source>
</evidence>
<evidence type="ECO:0000313" key="3">
    <source>
        <dbReference type="Proteomes" id="UP001516400"/>
    </source>
</evidence>
<dbReference type="Proteomes" id="UP001516400">
    <property type="component" value="Unassembled WGS sequence"/>
</dbReference>
<accession>A0ABD2PA30</accession>
<dbReference type="EMBL" id="JABFTP020000185">
    <property type="protein sequence ID" value="KAL3287345.1"/>
    <property type="molecule type" value="Genomic_DNA"/>
</dbReference>
<organism evidence="2 3">
    <name type="scientific">Cryptolaemus montrouzieri</name>
    <dbReference type="NCBI Taxonomy" id="559131"/>
    <lineage>
        <taxon>Eukaryota</taxon>
        <taxon>Metazoa</taxon>
        <taxon>Ecdysozoa</taxon>
        <taxon>Arthropoda</taxon>
        <taxon>Hexapoda</taxon>
        <taxon>Insecta</taxon>
        <taxon>Pterygota</taxon>
        <taxon>Neoptera</taxon>
        <taxon>Endopterygota</taxon>
        <taxon>Coleoptera</taxon>
        <taxon>Polyphaga</taxon>
        <taxon>Cucujiformia</taxon>
        <taxon>Coccinelloidea</taxon>
        <taxon>Coccinellidae</taxon>
        <taxon>Scymninae</taxon>
        <taxon>Scymnini</taxon>
        <taxon>Cryptolaemus</taxon>
    </lineage>
</organism>
<dbReference type="AlphaFoldDB" id="A0ABD2PA30"/>